<dbReference type="GO" id="GO:0004497">
    <property type="term" value="F:monooxygenase activity"/>
    <property type="evidence" value="ECO:0007669"/>
    <property type="project" value="InterPro"/>
</dbReference>
<dbReference type="GO" id="GO:0020037">
    <property type="term" value="F:heme binding"/>
    <property type="evidence" value="ECO:0007669"/>
    <property type="project" value="InterPro"/>
</dbReference>
<evidence type="ECO:0000313" key="2">
    <source>
        <dbReference type="Proteomes" id="UP001219568"/>
    </source>
</evidence>
<dbReference type="Proteomes" id="UP001219568">
    <property type="component" value="Unassembled WGS sequence"/>
</dbReference>
<dbReference type="SUPFAM" id="SSF48264">
    <property type="entry name" value="Cytochrome P450"/>
    <property type="match status" value="1"/>
</dbReference>
<dbReference type="GO" id="GO:0016705">
    <property type="term" value="F:oxidoreductase activity, acting on paired donors, with incorporation or reduction of molecular oxygen"/>
    <property type="evidence" value="ECO:0007669"/>
    <property type="project" value="InterPro"/>
</dbReference>
<gene>
    <name evidence="1" type="ORF">N7460_013971</name>
</gene>
<proteinExistence type="predicted"/>
<dbReference type="EMBL" id="JAQJZL010000016">
    <property type="protein sequence ID" value="KAJ6023576.1"/>
    <property type="molecule type" value="Genomic_DNA"/>
</dbReference>
<dbReference type="AlphaFoldDB" id="A0AAD6N2W9"/>
<comment type="caution">
    <text evidence="1">The sequence shown here is derived from an EMBL/GenBank/DDBJ whole genome shotgun (WGS) entry which is preliminary data.</text>
</comment>
<reference evidence="1" key="1">
    <citation type="journal article" date="2023" name="IMA Fungus">
        <title>Comparative genomic study of the Penicillium genus elucidates a diverse pangenome and 15 lateral gene transfer events.</title>
        <authorList>
            <person name="Petersen C."/>
            <person name="Sorensen T."/>
            <person name="Nielsen M.R."/>
            <person name="Sondergaard T.E."/>
            <person name="Sorensen J.L."/>
            <person name="Fitzpatrick D.A."/>
            <person name="Frisvad J.C."/>
            <person name="Nielsen K.L."/>
        </authorList>
    </citation>
    <scope>NUCLEOTIDE SEQUENCE</scope>
    <source>
        <strain evidence="1">IBT 15450</strain>
    </source>
</reference>
<sequence length="44" mass="5114">MPAGGVMLRDKFFPEKTVEGINPWVAHYNYLIFGDDADIFRPER</sequence>
<dbReference type="InterPro" id="IPR036396">
    <property type="entry name" value="Cyt_P450_sf"/>
</dbReference>
<reference evidence="1" key="2">
    <citation type="submission" date="2023-01" db="EMBL/GenBank/DDBJ databases">
        <authorList>
            <person name="Petersen C."/>
        </authorList>
    </citation>
    <scope>NUCLEOTIDE SEQUENCE</scope>
    <source>
        <strain evidence="1">IBT 15450</strain>
    </source>
</reference>
<organism evidence="1 2">
    <name type="scientific">Penicillium canescens</name>
    <dbReference type="NCBI Taxonomy" id="5083"/>
    <lineage>
        <taxon>Eukaryota</taxon>
        <taxon>Fungi</taxon>
        <taxon>Dikarya</taxon>
        <taxon>Ascomycota</taxon>
        <taxon>Pezizomycotina</taxon>
        <taxon>Eurotiomycetes</taxon>
        <taxon>Eurotiomycetidae</taxon>
        <taxon>Eurotiales</taxon>
        <taxon>Aspergillaceae</taxon>
        <taxon>Penicillium</taxon>
    </lineage>
</organism>
<dbReference type="GO" id="GO:0005506">
    <property type="term" value="F:iron ion binding"/>
    <property type="evidence" value="ECO:0007669"/>
    <property type="project" value="InterPro"/>
</dbReference>
<keyword evidence="2" id="KW-1185">Reference proteome</keyword>
<accession>A0AAD6N2W9</accession>
<dbReference type="Gene3D" id="1.10.630.10">
    <property type="entry name" value="Cytochrome P450"/>
    <property type="match status" value="1"/>
</dbReference>
<protein>
    <submittedName>
        <fullName evidence="1">Cytochrome P450</fullName>
    </submittedName>
</protein>
<evidence type="ECO:0000313" key="1">
    <source>
        <dbReference type="EMBL" id="KAJ6023576.1"/>
    </source>
</evidence>
<name>A0AAD6N2W9_PENCN</name>